<dbReference type="AlphaFoldDB" id="A0A6P5FRE1"/>
<keyword evidence="6" id="KW-1185">Reference proteome</keyword>
<keyword evidence="3" id="KW-0862">Zinc</keyword>
<dbReference type="SMART" id="SM00401">
    <property type="entry name" value="ZnF_GATA"/>
    <property type="match status" value="1"/>
</dbReference>
<keyword evidence="1" id="KW-0479">Metal-binding</keyword>
<evidence type="ECO:0000256" key="4">
    <source>
        <dbReference type="PROSITE-ProRule" id="PRU00094"/>
    </source>
</evidence>
<dbReference type="PANTHER" id="PTHR47255">
    <property type="entry name" value="GATA TRANSCRIPTION FACTOR 22-RELATED"/>
    <property type="match status" value="1"/>
</dbReference>
<dbReference type="Proteomes" id="UP000515123">
    <property type="component" value="Linkage group 11"/>
</dbReference>
<dbReference type="CDD" id="cd00202">
    <property type="entry name" value="ZnF_GATA"/>
    <property type="match status" value="1"/>
</dbReference>
<dbReference type="GO" id="GO:0008270">
    <property type="term" value="F:zinc ion binding"/>
    <property type="evidence" value="ECO:0007669"/>
    <property type="project" value="UniProtKB-KW"/>
</dbReference>
<dbReference type="PROSITE" id="PS00344">
    <property type="entry name" value="GATA_ZN_FINGER_1"/>
    <property type="match status" value="1"/>
</dbReference>
<dbReference type="RefSeq" id="XP_020098891.1">
    <property type="nucleotide sequence ID" value="XM_020243302.1"/>
</dbReference>
<evidence type="ECO:0000259" key="5">
    <source>
        <dbReference type="PROSITE" id="PS50114"/>
    </source>
</evidence>
<dbReference type="PANTHER" id="PTHR47255:SF4">
    <property type="entry name" value="GATA ZINC FINGER DOMAIN-CONTAINING PROTEIN 12"/>
    <property type="match status" value="1"/>
</dbReference>
<name>A0A6P5FRE1_ANACO</name>
<reference evidence="6" key="1">
    <citation type="journal article" date="2015" name="Nat. Genet.">
        <title>The pineapple genome and the evolution of CAM photosynthesis.</title>
        <authorList>
            <person name="Ming R."/>
            <person name="VanBuren R."/>
            <person name="Wai C.M."/>
            <person name="Tang H."/>
            <person name="Schatz M.C."/>
            <person name="Bowers J.E."/>
            <person name="Lyons E."/>
            <person name="Wang M.L."/>
            <person name="Chen J."/>
            <person name="Biggers E."/>
            <person name="Zhang J."/>
            <person name="Huang L."/>
            <person name="Zhang L."/>
            <person name="Miao W."/>
            <person name="Zhang J."/>
            <person name="Ye Z."/>
            <person name="Miao C."/>
            <person name="Lin Z."/>
            <person name="Wang H."/>
            <person name="Zhou H."/>
            <person name="Yim W.C."/>
            <person name="Priest H.D."/>
            <person name="Zheng C."/>
            <person name="Woodhouse M."/>
            <person name="Edger P.P."/>
            <person name="Guyot R."/>
            <person name="Guo H.B."/>
            <person name="Guo H."/>
            <person name="Zheng G."/>
            <person name="Singh R."/>
            <person name="Sharma A."/>
            <person name="Min X."/>
            <person name="Zheng Y."/>
            <person name="Lee H."/>
            <person name="Gurtowski J."/>
            <person name="Sedlazeck F.J."/>
            <person name="Harkess A."/>
            <person name="McKain M.R."/>
            <person name="Liao Z."/>
            <person name="Fang J."/>
            <person name="Liu J."/>
            <person name="Zhang X."/>
            <person name="Zhang Q."/>
            <person name="Hu W."/>
            <person name="Qin Y."/>
            <person name="Wang K."/>
            <person name="Chen L.Y."/>
            <person name="Shirley N."/>
            <person name="Lin Y.R."/>
            <person name="Liu L.Y."/>
            <person name="Hernandez A.G."/>
            <person name="Wright C.L."/>
            <person name="Bulone V."/>
            <person name="Tuskan G.A."/>
            <person name="Heath K."/>
            <person name="Zee F."/>
            <person name="Moore P.H."/>
            <person name="Sunkar R."/>
            <person name="Leebens-Mack J.H."/>
            <person name="Mockler T."/>
            <person name="Bennetzen J.L."/>
            <person name="Freeling M."/>
            <person name="Sankoff D."/>
            <person name="Paterson A.H."/>
            <person name="Zhu X."/>
            <person name="Yang X."/>
            <person name="Smith J.A."/>
            <person name="Cushman J.C."/>
            <person name="Paull R.E."/>
            <person name="Yu Q."/>
        </authorList>
    </citation>
    <scope>NUCLEOTIDE SEQUENCE [LARGE SCALE GENOMIC DNA]</scope>
    <source>
        <strain evidence="6">cv. F153</strain>
    </source>
</reference>
<keyword evidence="2 4" id="KW-0863">Zinc-finger</keyword>
<dbReference type="InterPro" id="IPR013088">
    <property type="entry name" value="Znf_NHR/GATA"/>
</dbReference>
<evidence type="ECO:0000256" key="2">
    <source>
        <dbReference type="ARBA" id="ARBA00022771"/>
    </source>
</evidence>
<sequence>MPNDTMRSSDLILRSLLPTNEYKNGCMEKSSPDRYERKEDVHCSLEWTSLKMQWTRKMMGSDQLVERKLRRRKQDLQCQEQETKDNSNGIIRVCSNCNTTRTPLWRSGPQGPKSLCNACGIRQRKARRAMALAAAGGAVISAEKPIEMERNEDCCILPYKKRCRITPTAKKKVKFEDVIISLNNNSAFHRVFPQDEKDAAILLMGLSCGLIQN</sequence>
<dbReference type="InterPro" id="IPR000679">
    <property type="entry name" value="Znf_GATA"/>
</dbReference>
<organism evidence="6 7">
    <name type="scientific">Ananas comosus</name>
    <name type="common">Pineapple</name>
    <name type="synonym">Ananas ananas</name>
    <dbReference type="NCBI Taxonomy" id="4615"/>
    <lineage>
        <taxon>Eukaryota</taxon>
        <taxon>Viridiplantae</taxon>
        <taxon>Streptophyta</taxon>
        <taxon>Embryophyta</taxon>
        <taxon>Tracheophyta</taxon>
        <taxon>Spermatophyta</taxon>
        <taxon>Magnoliopsida</taxon>
        <taxon>Liliopsida</taxon>
        <taxon>Poales</taxon>
        <taxon>Bromeliaceae</taxon>
        <taxon>Bromelioideae</taxon>
        <taxon>Ananas</taxon>
    </lineage>
</organism>
<gene>
    <name evidence="7" type="primary">LOC109717486</name>
</gene>
<dbReference type="GO" id="GO:0043565">
    <property type="term" value="F:sequence-specific DNA binding"/>
    <property type="evidence" value="ECO:0007669"/>
    <property type="project" value="InterPro"/>
</dbReference>
<evidence type="ECO:0000313" key="6">
    <source>
        <dbReference type="Proteomes" id="UP000515123"/>
    </source>
</evidence>
<dbReference type="InterPro" id="IPR052138">
    <property type="entry name" value="GATA_ZnFinger_Domain"/>
</dbReference>
<reference evidence="7" key="2">
    <citation type="submission" date="2025-08" db="UniProtKB">
        <authorList>
            <consortium name="RefSeq"/>
        </authorList>
    </citation>
    <scope>IDENTIFICATION</scope>
    <source>
        <tissue evidence="7">Leaf</tissue>
    </source>
</reference>
<feature type="domain" description="GATA-type" evidence="5">
    <location>
        <begin position="92"/>
        <end position="124"/>
    </location>
</feature>
<dbReference type="SUPFAM" id="SSF57716">
    <property type="entry name" value="Glucocorticoid receptor-like (DNA-binding domain)"/>
    <property type="match status" value="1"/>
</dbReference>
<dbReference type="PROSITE" id="PS50114">
    <property type="entry name" value="GATA_ZN_FINGER_2"/>
    <property type="match status" value="1"/>
</dbReference>
<dbReference type="GO" id="GO:0006355">
    <property type="term" value="P:regulation of DNA-templated transcription"/>
    <property type="evidence" value="ECO:0007669"/>
    <property type="project" value="InterPro"/>
</dbReference>
<dbReference type="GeneID" id="109717486"/>
<evidence type="ECO:0000256" key="1">
    <source>
        <dbReference type="ARBA" id="ARBA00022723"/>
    </source>
</evidence>
<dbReference type="Pfam" id="PF00320">
    <property type="entry name" value="GATA"/>
    <property type="match status" value="1"/>
</dbReference>
<dbReference type="Gene3D" id="3.30.50.10">
    <property type="entry name" value="Erythroid Transcription Factor GATA-1, subunit A"/>
    <property type="match status" value="1"/>
</dbReference>
<accession>A0A6P5FRE1</accession>
<evidence type="ECO:0000313" key="7">
    <source>
        <dbReference type="RefSeq" id="XP_020098891.1"/>
    </source>
</evidence>
<dbReference type="OrthoDB" id="2162994at2759"/>
<protein>
    <submittedName>
        <fullName evidence="7">GATA transcription factor 22</fullName>
    </submittedName>
</protein>
<evidence type="ECO:0000256" key="3">
    <source>
        <dbReference type="ARBA" id="ARBA00022833"/>
    </source>
</evidence>
<proteinExistence type="predicted"/>